<dbReference type="GO" id="GO:0016491">
    <property type="term" value="F:oxidoreductase activity"/>
    <property type="evidence" value="ECO:0007669"/>
    <property type="project" value="UniProtKB-KW"/>
</dbReference>
<protein>
    <submittedName>
        <fullName evidence="5">Oxidoreductase</fullName>
    </submittedName>
</protein>
<evidence type="ECO:0000313" key="6">
    <source>
        <dbReference type="Proteomes" id="UP000029221"/>
    </source>
</evidence>
<sequence length="300" mass="34381">MSLSQNKSYYPLSQFALGMWRLGYWNLPNQELLTYIKQAIDLGVTTMDHADIYGNYECEEIFARAISLDPSIRHKMQLVTKCGIKLRSDKFPDRQVKYYDYSKKYIINQVETSLKNLKTDYIDALLLHRPSPFFDHAEVAETFSQLKKDGKVKYFGVSNFTLNQFKSLQEHCEEPLITNQIEISPYALEHFENENIDYLTSAGIRPMAWSPLAGGSLLHPETDKGKRVLNAIQEVSTELGNIPFDQVIFAWILAHPSQIIPVIGTGKYERLQSAVESKNVKLSLEQWFKIYVASLGDDVP</sequence>
<dbReference type="RefSeq" id="WP_042278644.1">
    <property type="nucleotide sequence ID" value="NZ_BBML01000004.1"/>
</dbReference>
<dbReference type="CDD" id="cd19092">
    <property type="entry name" value="AKR_BsYcsN_EcYdhF-like"/>
    <property type="match status" value="1"/>
</dbReference>
<dbReference type="AlphaFoldDB" id="A0A090Q1Y8"/>
<evidence type="ECO:0000259" key="4">
    <source>
        <dbReference type="Pfam" id="PF00248"/>
    </source>
</evidence>
<dbReference type="InterPro" id="IPR050523">
    <property type="entry name" value="AKR_Detox_Biosynth"/>
</dbReference>
<organism evidence="5 6">
    <name type="scientific">Nonlabens tegetincola</name>
    <dbReference type="NCBI Taxonomy" id="323273"/>
    <lineage>
        <taxon>Bacteria</taxon>
        <taxon>Pseudomonadati</taxon>
        <taxon>Bacteroidota</taxon>
        <taxon>Flavobacteriia</taxon>
        <taxon>Flavobacteriales</taxon>
        <taxon>Flavobacteriaceae</taxon>
        <taxon>Nonlabens</taxon>
    </lineage>
</organism>
<evidence type="ECO:0000313" key="5">
    <source>
        <dbReference type="EMBL" id="GAK97089.1"/>
    </source>
</evidence>
<keyword evidence="6" id="KW-1185">Reference proteome</keyword>
<dbReference type="InterPro" id="IPR036812">
    <property type="entry name" value="NAD(P)_OxRdtase_dom_sf"/>
</dbReference>
<dbReference type="eggNOG" id="COG4989">
    <property type="taxonomic scope" value="Bacteria"/>
</dbReference>
<evidence type="ECO:0000256" key="3">
    <source>
        <dbReference type="ARBA" id="ARBA00038157"/>
    </source>
</evidence>
<keyword evidence="1" id="KW-0521">NADP</keyword>
<comment type="similarity">
    <text evidence="3">Belongs to the aldo/keto reductase family. Aldo/keto reductase 2 subfamily.</text>
</comment>
<name>A0A090Q1Y8_9FLAO</name>
<dbReference type="Pfam" id="PF00248">
    <property type="entry name" value="Aldo_ket_red"/>
    <property type="match status" value="1"/>
</dbReference>
<evidence type="ECO:0000256" key="1">
    <source>
        <dbReference type="ARBA" id="ARBA00022857"/>
    </source>
</evidence>
<proteinExistence type="inferred from homology"/>
<keyword evidence="2" id="KW-0560">Oxidoreductase</keyword>
<dbReference type="PANTHER" id="PTHR43364">
    <property type="entry name" value="NADH-SPECIFIC METHYLGLYOXAL REDUCTASE-RELATED"/>
    <property type="match status" value="1"/>
</dbReference>
<dbReference type="GO" id="GO:0005829">
    <property type="term" value="C:cytosol"/>
    <property type="evidence" value="ECO:0007669"/>
    <property type="project" value="TreeGrafter"/>
</dbReference>
<reference evidence="5" key="1">
    <citation type="journal article" date="2014" name="Genome Announc.">
        <title>Draft Genome Sequences of Marine Flavobacterium Nonlabens Strains NR17, NR24, NR27, NR32, NR33, and Ara13.</title>
        <authorList>
            <person name="Nakanishi M."/>
            <person name="Meirelles P."/>
            <person name="Suzuki R."/>
            <person name="Takatani N."/>
            <person name="Mino S."/>
            <person name="Suda W."/>
            <person name="Oshima K."/>
            <person name="Hattori M."/>
            <person name="Ohkuma M."/>
            <person name="Hosokawa M."/>
            <person name="Miyashita K."/>
            <person name="Thompson F.L."/>
            <person name="Niwa A."/>
            <person name="Sawabe T."/>
            <person name="Sawabe T."/>
        </authorList>
    </citation>
    <scope>NUCLEOTIDE SEQUENCE [LARGE SCALE GENOMIC DNA]</scope>
    <source>
        <strain evidence="5">JCM 19294</strain>
    </source>
</reference>
<dbReference type="PANTHER" id="PTHR43364:SF1">
    <property type="entry name" value="OXIDOREDUCTASE YDHF"/>
    <property type="match status" value="1"/>
</dbReference>
<dbReference type="Proteomes" id="UP000029221">
    <property type="component" value="Unassembled WGS sequence"/>
</dbReference>
<comment type="caution">
    <text evidence="5">The sequence shown here is derived from an EMBL/GenBank/DDBJ whole genome shotgun (WGS) entry which is preliminary data.</text>
</comment>
<gene>
    <name evidence="5" type="ORF">JCM19294_595</name>
</gene>
<dbReference type="EMBL" id="BBML01000004">
    <property type="protein sequence ID" value="GAK97089.1"/>
    <property type="molecule type" value="Genomic_DNA"/>
</dbReference>
<accession>A0A090Q1Y8</accession>
<feature type="domain" description="NADP-dependent oxidoreductase" evidence="4">
    <location>
        <begin position="16"/>
        <end position="289"/>
    </location>
</feature>
<evidence type="ECO:0000256" key="2">
    <source>
        <dbReference type="ARBA" id="ARBA00023002"/>
    </source>
</evidence>
<dbReference type="Gene3D" id="3.20.20.100">
    <property type="entry name" value="NADP-dependent oxidoreductase domain"/>
    <property type="match status" value="1"/>
</dbReference>
<dbReference type="FunFam" id="3.20.20.100:FF:000008">
    <property type="entry name" value="Aldo/keto reductase family oxidoreductase"/>
    <property type="match status" value="1"/>
</dbReference>
<dbReference type="InterPro" id="IPR023210">
    <property type="entry name" value="NADP_OxRdtase_dom"/>
</dbReference>
<dbReference type="STRING" id="319236.BST91_04280"/>
<dbReference type="SUPFAM" id="SSF51430">
    <property type="entry name" value="NAD(P)-linked oxidoreductase"/>
    <property type="match status" value="1"/>
</dbReference>